<evidence type="ECO:0000313" key="2">
    <source>
        <dbReference type="EMBL" id="GBP54163.1"/>
    </source>
</evidence>
<evidence type="ECO:0000313" key="3">
    <source>
        <dbReference type="Proteomes" id="UP000299102"/>
    </source>
</evidence>
<organism evidence="2 3">
    <name type="scientific">Eumeta variegata</name>
    <name type="common">Bagworm moth</name>
    <name type="synonym">Eumeta japonica</name>
    <dbReference type="NCBI Taxonomy" id="151549"/>
    <lineage>
        <taxon>Eukaryota</taxon>
        <taxon>Metazoa</taxon>
        <taxon>Ecdysozoa</taxon>
        <taxon>Arthropoda</taxon>
        <taxon>Hexapoda</taxon>
        <taxon>Insecta</taxon>
        <taxon>Pterygota</taxon>
        <taxon>Neoptera</taxon>
        <taxon>Endopterygota</taxon>
        <taxon>Lepidoptera</taxon>
        <taxon>Glossata</taxon>
        <taxon>Ditrysia</taxon>
        <taxon>Tineoidea</taxon>
        <taxon>Psychidae</taxon>
        <taxon>Oiketicinae</taxon>
        <taxon>Eumeta</taxon>
    </lineage>
</organism>
<dbReference type="EMBL" id="BGZK01000640">
    <property type="protein sequence ID" value="GBP54163.1"/>
    <property type="molecule type" value="Genomic_DNA"/>
</dbReference>
<accession>A0A4C1WT63</accession>
<protein>
    <submittedName>
        <fullName evidence="2">Uncharacterized protein</fullName>
    </submittedName>
</protein>
<dbReference type="AlphaFoldDB" id="A0A4C1WT63"/>
<reference evidence="2 3" key="1">
    <citation type="journal article" date="2019" name="Commun. Biol.">
        <title>The bagworm genome reveals a unique fibroin gene that provides high tensile strength.</title>
        <authorList>
            <person name="Kono N."/>
            <person name="Nakamura H."/>
            <person name="Ohtoshi R."/>
            <person name="Tomita M."/>
            <person name="Numata K."/>
            <person name="Arakawa K."/>
        </authorList>
    </citation>
    <scope>NUCLEOTIDE SEQUENCE [LARGE SCALE GENOMIC DNA]</scope>
</reference>
<gene>
    <name evidence="2" type="ORF">EVAR_46530_1</name>
</gene>
<name>A0A4C1WT63_EUMVA</name>
<evidence type="ECO:0000256" key="1">
    <source>
        <dbReference type="SAM" id="MobiDB-lite"/>
    </source>
</evidence>
<feature type="region of interest" description="Disordered" evidence="1">
    <location>
        <begin position="167"/>
        <end position="193"/>
    </location>
</feature>
<dbReference type="Proteomes" id="UP000299102">
    <property type="component" value="Unassembled WGS sequence"/>
</dbReference>
<comment type="caution">
    <text evidence="2">The sequence shown here is derived from an EMBL/GenBank/DDBJ whole genome shotgun (WGS) entry which is preliminary data.</text>
</comment>
<proteinExistence type="predicted"/>
<sequence length="193" mass="21326">LWFSKDFQIVPPIPAADSRRRPSVCKLLLDPPRARTGVRPPRARGAGGATARAPCENIIKANITRTRICRGPFRCAGIERMAPRGLEIQKFVDPQVMAMVSKTTDQRTNDEIGSFQVLSYRNDVHWCEIIPCRRQSIAKCVSFRTKILKAGNSQPVELTSVTGRRYRRAPRAAPSAGACRQPPRHGAAGGIEP</sequence>
<keyword evidence="3" id="KW-1185">Reference proteome</keyword>
<feature type="non-terminal residue" evidence="2">
    <location>
        <position position="1"/>
    </location>
</feature>